<accession>A0A0N9MZN0</accession>
<dbReference type="Proteomes" id="UP000063789">
    <property type="component" value="Chromosome"/>
</dbReference>
<dbReference type="OrthoDB" id="4381453at2"/>
<keyword evidence="1" id="KW-1133">Transmembrane helix</keyword>
<gene>
    <name evidence="3" type="ORF">ACH46_00410</name>
</gene>
<evidence type="ECO:0000256" key="1">
    <source>
        <dbReference type="SAM" id="Phobius"/>
    </source>
</evidence>
<keyword evidence="4" id="KW-1185">Reference proteome</keyword>
<evidence type="ECO:0000313" key="4">
    <source>
        <dbReference type="Proteomes" id="UP000063789"/>
    </source>
</evidence>
<dbReference type="KEGG" id="goq:ACH46_00410"/>
<dbReference type="EMBL" id="CP011853">
    <property type="protein sequence ID" value="ALG83251.1"/>
    <property type="molecule type" value="Genomic_DNA"/>
</dbReference>
<keyword evidence="1" id="KW-0472">Membrane</keyword>
<evidence type="ECO:0000259" key="2">
    <source>
        <dbReference type="Pfam" id="PF10756"/>
    </source>
</evidence>
<organism evidence="3 4">
    <name type="scientific">Gordonia phthalatica</name>
    <dbReference type="NCBI Taxonomy" id="1136941"/>
    <lineage>
        <taxon>Bacteria</taxon>
        <taxon>Bacillati</taxon>
        <taxon>Actinomycetota</taxon>
        <taxon>Actinomycetes</taxon>
        <taxon>Mycobacteriales</taxon>
        <taxon>Gordoniaceae</taxon>
        <taxon>Gordonia</taxon>
    </lineage>
</organism>
<evidence type="ECO:0000313" key="3">
    <source>
        <dbReference type="EMBL" id="ALG83251.1"/>
    </source>
</evidence>
<dbReference type="PATRIC" id="fig|1136941.3.peg.85"/>
<feature type="domain" description="Low molecular weight protein antigen 6 PH" evidence="2">
    <location>
        <begin position="78"/>
        <end position="146"/>
    </location>
</feature>
<dbReference type="Pfam" id="PF10756">
    <property type="entry name" value="bPH_6"/>
    <property type="match status" value="1"/>
</dbReference>
<proteinExistence type="predicted"/>
<feature type="transmembrane region" description="Helical" evidence="1">
    <location>
        <begin position="21"/>
        <end position="42"/>
    </location>
</feature>
<dbReference type="STRING" id="1136941.ACH46_00410"/>
<keyword evidence="1" id="KW-0812">Transmembrane</keyword>
<protein>
    <recommendedName>
        <fullName evidence="2">Low molecular weight protein antigen 6 PH domain-containing protein</fullName>
    </recommendedName>
</protein>
<sequence length="151" mass="16290">MWTTPVDNSDKAVHEQWATPLPAAIALLGVGVALGAAAAASYADPPAVVFIGVAALAAFGMGLVSLLRRPRLTLLSGPRLVVKTLFRGTWEIDTAEVERVSVLHTRRIVGRTRQLVIDLPDDRLLVFGRWDLGEEPTVVVEKLRVAGFNAE</sequence>
<name>A0A0N9MZN0_9ACTN</name>
<reference evidence="4" key="1">
    <citation type="submission" date="2015-06" db="EMBL/GenBank/DDBJ databases">
        <title>Complete genome sequence and metabolic analysis of phthalate degradation pathway in Gordonia sp. QH-11.</title>
        <authorList>
            <person name="Jin D."/>
            <person name="Kong X."/>
            <person name="Bai Z."/>
        </authorList>
    </citation>
    <scope>NUCLEOTIDE SEQUENCE [LARGE SCALE GENOMIC DNA]</scope>
    <source>
        <strain evidence="4">QH-11</strain>
    </source>
</reference>
<feature type="transmembrane region" description="Helical" evidence="1">
    <location>
        <begin position="48"/>
        <end position="67"/>
    </location>
</feature>
<reference evidence="3 4" key="2">
    <citation type="journal article" date="2017" name="Int. J. Syst. Evol. Microbiol.">
        <title>Gordonia phthalatica sp. nov., a di-n-butyl phthalate-degrading bacterium isolated from activated sludge.</title>
        <authorList>
            <person name="Jin D."/>
            <person name="Kong X."/>
            <person name="Jia M."/>
            <person name="Yu X."/>
            <person name="Wang X."/>
            <person name="Zhuang X."/>
            <person name="Deng Y."/>
            <person name="Bai Z."/>
        </authorList>
    </citation>
    <scope>NUCLEOTIDE SEQUENCE [LARGE SCALE GENOMIC DNA]</scope>
    <source>
        <strain evidence="3 4">QH-11</strain>
    </source>
</reference>
<dbReference type="AlphaFoldDB" id="A0A0N9MZN0"/>
<dbReference type="InterPro" id="IPR019692">
    <property type="entry name" value="CFP-6_PH"/>
</dbReference>